<keyword evidence="7" id="KW-1185">Reference proteome</keyword>
<dbReference type="GO" id="GO:0003700">
    <property type="term" value="F:DNA-binding transcription factor activity"/>
    <property type="evidence" value="ECO:0007669"/>
    <property type="project" value="InterPro"/>
</dbReference>
<dbReference type="Pfam" id="PF03466">
    <property type="entry name" value="LysR_substrate"/>
    <property type="match status" value="1"/>
</dbReference>
<protein>
    <submittedName>
        <fullName evidence="6">LysR family transcriptional regulator</fullName>
    </submittedName>
</protein>
<evidence type="ECO:0000256" key="1">
    <source>
        <dbReference type="ARBA" id="ARBA00009437"/>
    </source>
</evidence>
<evidence type="ECO:0000259" key="5">
    <source>
        <dbReference type="PROSITE" id="PS50931"/>
    </source>
</evidence>
<dbReference type="STRING" id="1208324.P73_4076"/>
<dbReference type="GO" id="GO:0005829">
    <property type="term" value="C:cytosol"/>
    <property type="evidence" value="ECO:0007669"/>
    <property type="project" value="TreeGrafter"/>
</dbReference>
<dbReference type="SUPFAM" id="SSF46785">
    <property type="entry name" value="Winged helix' DNA-binding domain"/>
    <property type="match status" value="1"/>
</dbReference>
<name>A0A0B5E6Y5_9RHOB</name>
<evidence type="ECO:0000313" key="6">
    <source>
        <dbReference type="EMBL" id="AJE48791.1"/>
    </source>
</evidence>
<evidence type="ECO:0000256" key="4">
    <source>
        <dbReference type="ARBA" id="ARBA00023163"/>
    </source>
</evidence>
<sequence>MLRLQTRSILYFDKVRQCGSIREAARHLHVAASAVHRQIVNLEDEIGAPLFDRLPDGLKLTSAGEVLTRHVQTILKDARRTERELQALRGVRAGEIVVATVESAEFDLLPRAVMRMRDRFPGVEILCRTMAASAVPDAVQSAEADIGLSFGIPRRPEFRRVCTTRCDFGVVMRPDHELAAEPYLSVGRCVHFPMVLPAPAATMSPTSNHAVILPLLQTVEERLNVVARVSSIAMVRRLVKQTGAIGFQNRIGMEHELMRRTLVHVPLHAPNPLSSDFDVFTRSGRSAHHALDALIEIIKEELMNEEKPQN</sequence>
<dbReference type="PANTHER" id="PTHR30419">
    <property type="entry name" value="HTH-TYPE TRANSCRIPTIONAL REGULATOR YBHD"/>
    <property type="match status" value="1"/>
</dbReference>
<dbReference type="GO" id="GO:0003677">
    <property type="term" value="F:DNA binding"/>
    <property type="evidence" value="ECO:0007669"/>
    <property type="project" value="UniProtKB-KW"/>
</dbReference>
<dbReference type="SUPFAM" id="SSF53850">
    <property type="entry name" value="Periplasmic binding protein-like II"/>
    <property type="match status" value="1"/>
</dbReference>
<keyword evidence="4" id="KW-0804">Transcription</keyword>
<comment type="similarity">
    <text evidence="1">Belongs to the LysR transcriptional regulatory family.</text>
</comment>
<dbReference type="RefSeq" id="WP_043871015.1">
    <property type="nucleotide sequence ID" value="NZ_CP004393.1"/>
</dbReference>
<dbReference type="InterPro" id="IPR036390">
    <property type="entry name" value="WH_DNA-bd_sf"/>
</dbReference>
<dbReference type="Proteomes" id="UP000031521">
    <property type="component" value="Chromosome"/>
</dbReference>
<dbReference type="AlphaFoldDB" id="A0A0B5E6Y5"/>
<evidence type="ECO:0000256" key="2">
    <source>
        <dbReference type="ARBA" id="ARBA00023015"/>
    </source>
</evidence>
<dbReference type="Gene3D" id="1.10.10.10">
    <property type="entry name" value="Winged helix-like DNA-binding domain superfamily/Winged helix DNA-binding domain"/>
    <property type="match status" value="1"/>
</dbReference>
<evidence type="ECO:0000256" key="3">
    <source>
        <dbReference type="ARBA" id="ARBA00023125"/>
    </source>
</evidence>
<dbReference type="KEGG" id="cid:P73_4076"/>
<dbReference type="PROSITE" id="PS50931">
    <property type="entry name" value="HTH_LYSR"/>
    <property type="match status" value="1"/>
</dbReference>
<dbReference type="HOGENOM" id="CLU_039613_6_0_5"/>
<dbReference type="Pfam" id="PF00126">
    <property type="entry name" value="HTH_1"/>
    <property type="match status" value="1"/>
</dbReference>
<dbReference type="InterPro" id="IPR000847">
    <property type="entry name" value="LysR_HTH_N"/>
</dbReference>
<feature type="domain" description="HTH lysR-type" evidence="5">
    <location>
        <begin position="4"/>
        <end position="61"/>
    </location>
</feature>
<proteinExistence type="inferred from homology"/>
<dbReference type="PANTHER" id="PTHR30419:SF2">
    <property type="entry name" value="LYSR FAMILY TRANSCRIPTIONAL REGULATOR"/>
    <property type="match status" value="1"/>
</dbReference>
<accession>A0A0B5E6Y5</accession>
<dbReference type="Gene3D" id="3.40.190.290">
    <property type="match status" value="1"/>
</dbReference>
<dbReference type="OrthoDB" id="5297263at2"/>
<dbReference type="EMBL" id="CP004393">
    <property type="protein sequence ID" value="AJE48791.1"/>
    <property type="molecule type" value="Genomic_DNA"/>
</dbReference>
<keyword evidence="3" id="KW-0238">DNA-binding</keyword>
<dbReference type="InterPro" id="IPR036388">
    <property type="entry name" value="WH-like_DNA-bd_sf"/>
</dbReference>
<reference evidence="6 7" key="1">
    <citation type="journal article" date="2014" name="Int. J. Syst. Evol. Microbiol.">
        <title>Celeribacter indicus sp. nov., a polycyclic aromatic hydrocarbon-degrading bacterium from deep-sea sediment and reclassification of Huaishuia halophila as Celeribacter halophilus comb. nov.</title>
        <authorList>
            <person name="Lai Q."/>
            <person name="Cao J."/>
            <person name="Yuan J."/>
            <person name="Li F."/>
            <person name="Shao Z."/>
        </authorList>
    </citation>
    <scope>NUCLEOTIDE SEQUENCE [LARGE SCALE GENOMIC DNA]</scope>
    <source>
        <strain evidence="6">P73</strain>
    </source>
</reference>
<organism evidence="6 7">
    <name type="scientific">Celeribacter indicus</name>
    <dbReference type="NCBI Taxonomy" id="1208324"/>
    <lineage>
        <taxon>Bacteria</taxon>
        <taxon>Pseudomonadati</taxon>
        <taxon>Pseudomonadota</taxon>
        <taxon>Alphaproteobacteria</taxon>
        <taxon>Rhodobacterales</taxon>
        <taxon>Roseobacteraceae</taxon>
        <taxon>Celeribacter</taxon>
    </lineage>
</organism>
<dbReference type="FunFam" id="1.10.10.10:FF:000001">
    <property type="entry name" value="LysR family transcriptional regulator"/>
    <property type="match status" value="1"/>
</dbReference>
<gene>
    <name evidence="6" type="ORF">P73_4076</name>
</gene>
<dbReference type="InterPro" id="IPR005119">
    <property type="entry name" value="LysR_subst-bd"/>
</dbReference>
<keyword evidence="2" id="KW-0805">Transcription regulation</keyword>
<evidence type="ECO:0000313" key="7">
    <source>
        <dbReference type="Proteomes" id="UP000031521"/>
    </source>
</evidence>
<dbReference type="InterPro" id="IPR050950">
    <property type="entry name" value="HTH-type_LysR_regulators"/>
</dbReference>